<gene>
    <name evidence="1" type="ORF">GPUN_2072</name>
</gene>
<comment type="caution">
    <text evidence="1">The sequence shown here is derived from an EMBL/GenBank/DDBJ whole genome shotgun (WGS) entry which is preliminary data.</text>
</comment>
<reference evidence="1 2" key="2">
    <citation type="journal article" date="2017" name="Antonie Van Leeuwenhoek">
        <title>Rhizobium rhizosphaerae sp. nov., a novel species isolated from rice rhizosphere.</title>
        <authorList>
            <person name="Zhao J.J."/>
            <person name="Zhang J."/>
            <person name="Zhang R.J."/>
            <person name="Zhang C.W."/>
            <person name="Yin H.Q."/>
            <person name="Zhang X.X."/>
        </authorList>
    </citation>
    <scope>NUCLEOTIDE SEQUENCE [LARGE SCALE GENOMIC DNA]</scope>
    <source>
        <strain evidence="1 2">ACAM 611</strain>
    </source>
</reference>
<accession>H5TD10</accession>
<dbReference type="AlphaFoldDB" id="H5TD10"/>
<proteinExistence type="predicted"/>
<keyword evidence="2" id="KW-1185">Reference proteome</keyword>
<protein>
    <recommendedName>
        <fullName evidence="3">Porin domain-containing protein</fullName>
    </recommendedName>
</protein>
<sequence>MNSLVPRNSALTTLACFLILSTVLILVNVGSVSAQSFSQKLDVQLRADDRSSREIRYQYRVRYRPQISFNDTWSVNAFAVTGDEFGSSHNTLNDSSADHLYVRRVFGRHQGDYGKTEFGIIPTYKGRVSSSGLSKYGWIKGVRHVRAIGDNNLEIVVGQLTSLDPARALNAPDEFDYVEVEYSVQINDIWSYELSAERMKNENFLRTELRYQYNNNITLFGEVVGRLDSAKTKAVLGGEGEFSISEYSVEYFAHYSYVSENFGLRAELTEDFLGTGHGFSGELSGALASTQCDWFVRYDAVKDRTRLLAGLKWSL</sequence>
<evidence type="ECO:0000313" key="2">
    <source>
        <dbReference type="Proteomes" id="UP000053586"/>
    </source>
</evidence>
<dbReference type="Proteomes" id="UP000053586">
    <property type="component" value="Unassembled WGS sequence"/>
</dbReference>
<reference evidence="1 2" key="1">
    <citation type="journal article" date="2012" name="J. Bacteriol.">
        <title>Genome sequence of proteorhodopsin-containing sea ice bacterium Glaciecola punicea ACAM 611T.</title>
        <authorList>
            <person name="Qin Q.-L."/>
            <person name="Xie B.-B."/>
            <person name="Shu Y.-L."/>
            <person name="Rong J.-C."/>
            <person name="Zhao D.-L."/>
            <person name="Zhang X.-Y."/>
            <person name="Chen X.-L."/>
            <person name="Zhou B.-C."/>
            <person name="Zhanga Y.-Z."/>
        </authorList>
    </citation>
    <scope>NUCLEOTIDE SEQUENCE [LARGE SCALE GENOMIC DNA]</scope>
    <source>
        <strain evidence="1 2">ACAM 611</strain>
    </source>
</reference>
<evidence type="ECO:0000313" key="1">
    <source>
        <dbReference type="EMBL" id="GAB56187.1"/>
    </source>
</evidence>
<dbReference type="eggNOG" id="ENOG502ZC8Z">
    <property type="taxonomic scope" value="Bacteria"/>
</dbReference>
<dbReference type="RefSeq" id="WP_006006055.1">
    <property type="nucleotide sequence ID" value="NZ_BAET01000022.1"/>
</dbReference>
<organism evidence="1 2">
    <name type="scientific">Glaciecola punicea ACAM 611</name>
    <dbReference type="NCBI Taxonomy" id="1121923"/>
    <lineage>
        <taxon>Bacteria</taxon>
        <taxon>Pseudomonadati</taxon>
        <taxon>Pseudomonadota</taxon>
        <taxon>Gammaproteobacteria</taxon>
        <taxon>Alteromonadales</taxon>
        <taxon>Alteromonadaceae</taxon>
        <taxon>Glaciecola</taxon>
    </lineage>
</organism>
<evidence type="ECO:0008006" key="3">
    <source>
        <dbReference type="Google" id="ProtNLM"/>
    </source>
</evidence>
<name>H5TD10_9ALTE</name>
<dbReference type="EMBL" id="BAET01000022">
    <property type="protein sequence ID" value="GAB56187.1"/>
    <property type="molecule type" value="Genomic_DNA"/>
</dbReference>